<dbReference type="GO" id="GO:0022857">
    <property type="term" value="F:transmembrane transporter activity"/>
    <property type="evidence" value="ECO:0007669"/>
    <property type="project" value="TreeGrafter"/>
</dbReference>
<dbReference type="Pfam" id="PF12704">
    <property type="entry name" value="MacB_PCD"/>
    <property type="match status" value="1"/>
</dbReference>
<dbReference type="InterPro" id="IPR003838">
    <property type="entry name" value="ABC3_permease_C"/>
</dbReference>
<evidence type="ECO:0000256" key="7">
    <source>
        <dbReference type="SAM" id="Phobius"/>
    </source>
</evidence>
<organism evidence="10 11">
    <name type="scientific">Paucibacter sediminis</name>
    <dbReference type="NCBI Taxonomy" id="3019553"/>
    <lineage>
        <taxon>Bacteria</taxon>
        <taxon>Pseudomonadati</taxon>
        <taxon>Pseudomonadota</taxon>
        <taxon>Betaproteobacteria</taxon>
        <taxon>Burkholderiales</taxon>
        <taxon>Sphaerotilaceae</taxon>
        <taxon>Roseateles</taxon>
    </lineage>
</organism>
<dbReference type="PANTHER" id="PTHR30572">
    <property type="entry name" value="MEMBRANE COMPONENT OF TRANSPORTER-RELATED"/>
    <property type="match status" value="1"/>
</dbReference>
<dbReference type="RefSeq" id="WP_285233964.1">
    <property type="nucleotide sequence ID" value="NZ_CP116346.1"/>
</dbReference>
<evidence type="ECO:0000256" key="6">
    <source>
        <dbReference type="ARBA" id="ARBA00038076"/>
    </source>
</evidence>
<gene>
    <name evidence="10" type="ORF">PFX98_04450</name>
</gene>
<dbReference type="InterPro" id="IPR025857">
    <property type="entry name" value="MacB_PCD"/>
</dbReference>
<dbReference type="KEGG" id="pais:PFX98_04450"/>
<dbReference type="InterPro" id="IPR050250">
    <property type="entry name" value="Macrolide_Exporter_MacB"/>
</dbReference>
<keyword evidence="2" id="KW-1003">Cell membrane</keyword>
<protein>
    <submittedName>
        <fullName evidence="10">ABC transporter permease</fullName>
    </submittedName>
</protein>
<evidence type="ECO:0000256" key="5">
    <source>
        <dbReference type="ARBA" id="ARBA00023136"/>
    </source>
</evidence>
<dbReference type="Pfam" id="PF02687">
    <property type="entry name" value="FtsX"/>
    <property type="match status" value="1"/>
</dbReference>
<evidence type="ECO:0000259" key="8">
    <source>
        <dbReference type="Pfam" id="PF02687"/>
    </source>
</evidence>
<comment type="subcellular location">
    <subcellularLocation>
        <location evidence="1">Cell membrane</location>
        <topology evidence="1">Multi-pass membrane protein</topology>
    </subcellularLocation>
</comment>
<keyword evidence="5 7" id="KW-0472">Membrane</keyword>
<evidence type="ECO:0000313" key="11">
    <source>
        <dbReference type="Proteomes" id="UP001177769"/>
    </source>
</evidence>
<keyword evidence="3 7" id="KW-0812">Transmembrane</keyword>
<dbReference type="PANTHER" id="PTHR30572:SF4">
    <property type="entry name" value="ABC TRANSPORTER PERMEASE YTRF"/>
    <property type="match status" value="1"/>
</dbReference>
<evidence type="ECO:0000313" key="10">
    <source>
        <dbReference type="EMBL" id="WIT12863.1"/>
    </source>
</evidence>
<evidence type="ECO:0000256" key="3">
    <source>
        <dbReference type="ARBA" id="ARBA00022692"/>
    </source>
</evidence>
<sequence>MSLHLGPIFKTLRRHKIAAGLIVLEVGLSCAIICNAVFLIGHRLAAMQLPSGFAEQESVVLQLAPIRKEANVDAATQRDLALLRGLPGVQQASVLNQVPFGDSSNNGGISRSADAARPDANASWYLAGEGWLASSGLRLLAGRDFHPEEYQSLALLRGQPDASIPGVLISRTLAEHFFPGESALGKEVYPGGNKPVKVLGVIETLGRVRPGDVQSQGDYAVVLPVRVGYDAGVYLLRAQAGQREAVIKAARAALLQADRRRVFEPALGIDELRQRHFQQDRYMAWTLALVCLVLLVVTALGIIGLANFWVRQRSRMIGTRRALGATRGQILRYFQLENLLLSALGIALGMVAAYAINLALMLNYQLPRLPLAYLPVGALALLALGQLAVLGPARRAAALPPVQVLRG</sequence>
<dbReference type="EMBL" id="CP116346">
    <property type="protein sequence ID" value="WIT12863.1"/>
    <property type="molecule type" value="Genomic_DNA"/>
</dbReference>
<name>A0AA95SM37_9BURK</name>
<evidence type="ECO:0000259" key="9">
    <source>
        <dbReference type="Pfam" id="PF12704"/>
    </source>
</evidence>
<dbReference type="AlphaFoldDB" id="A0AA95SM37"/>
<feature type="transmembrane region" description="Helical" evidence="7">
    <location>
        <begin position="372"/>
        <end position="390"/>
    </location>
</feature>
<evidence type="ECO:0000256" key="2">
    <source>
        <dbReference type="ARBA" id="ARBA00022475"/>
    </source>
</evidence>
<feature type="transmembrane region" description="Helical" evidence="7">
    <location>
        <begin position="339"/>
        <end position="360"/>
    </location>
</feature>
<evidence type="ECO:0000256" key="4">
    <source>
        <dbReference type="ARBA" id="ARBA00022989"/>
    </source>
</evidence>
<accession>A0AA95SM37</accession>
<feature type="transmembrane region" description="Helical" evidence="7">
    <location>
        <begin position="21"/>
        <end position="41"/>
    </location>
</feature>
<comment type="similarity">
    <text evidence="6">Belongs to the ABC-4 integral membrane protein family.</text>
</comment>
<proteinExistence type="inferred from homology"/>
<feature type="transmembrane region" description="Helical" evidence="7">
    <location>
        <begin position="282"/>
        <end position="310"/>
    </location>
</feature>
<feature type="domain" description="MacB-like periplasmic core" evidence="9">
    <location>
        <begin position="53"/>
        <end position="249"/>
    </location>
</feature>
<reference evidence="10" key="1">
    <citation type="submission" date="2023-01" db="EMBL/GenBank/DDBJ databases">
        <title>Whole genome sequence of Paucibacter sp. S2-9 isolated from pond sediment.</title>
        <authorList>
            <person name="Jung J.Y."/>
        </authorList>
    </citation>
    <scope>NUCLEOTIDE SEQUENCE</scope>
    <source>
        <strain evidence="10">S2-9</strain>
    </source>
</reference>
<dbReference type="GO" id="GO:0005886">
    <property type="term" value="C:plasma membrane"/>
    <property type="evidence" value="ECO:0007669"/>
    <property type="project" value="UniProtKB-SubCell"/>
</dbReference>
<keyword evidence="11" id="KW-1185">Reference proteome</keyword>
<dbReference type="Proteomes" id="UP001177769">
    <property type="component" value="Chromosome"/>
</dbReference>
<evidence type="ECO:0000256" key="1">
    <source>
        <dbReference type="ARBA" id="ARBA00004651"/>
    </source>
</evidence>
<keyword evidence="4 7" id="KW-1133">Transmembrane helix</keyword>
<feature type="domain" description="ABC3 transporter permease C-terminal" evidence="8">
    <location>
        <begin position="290"/>
        <end position="401"/>
    </location>
</feature>